<protein>
    <submittedName>
        <fullName evidence="1">Uncharacterized protein</fullName>
    </submittedName>
</protein>
<proteinExistence type="predicted"/>
<dbReference type="Proteomes" id="UP000292958">
    <property type="component" value="Unassembled WGS sequence"/>
</dbReference>
<organism evidence="1 2">
    <name type="scientific">Edaphobacter modestus</name>
    <dbReference type="NCBI Taxonomy" id="388466"/>
    <lineage>
        <taxon>Bacteria</taxon>
        <taxon>Pseudomonadati</taxon>
        <taxon>Acidobacteriota</taxon>
        <taxon>Terriglobia</taxon>
        <taxon>Terriglobales</taxon>
        <taxon>Acidobacteriaceae</taxon>
        <taxon>Edaphobacter</taxon>
    </lineage>
</organism>
<gene>
    <name evidence="1" type="ORF">BDD14_2534</name>
</gene>
<dbReference type="AlphaFoldDB" id="A0A4Q7YTB3"/>
<sequence>MALAEHIVFITPARWLTGETRMLSHTATGASTASTESPAVQEHLQMEKTGNLKSHEPACFGL</sequence>
<evidence type="ECO:0000313" key="1">
    <source>
        <dbReference type="EMBL" id="RZU41042.1"/>
    </source>
</evidence>
<comment type="caution">
    <text evidence="1">The sequence shown here is derived from an EMBL/GenBank/DDBJ whole genome shotgun (WGS) entry which is preliminary data.</text>
</comment>
<accession>A0A4Q7YTB3</accession>
<reference evidence="1 2" key="1">
    <citation type="submission" date="2019-02" db="EMBL/GenBank/DDBJ databases">
        <title>Genomic Encyclopedia of Archaeal and Bacterial Type Strains, Phase II (KMG-II): from individual species to whole genera.</title>
        <authorList>
            <person name="Goeker M."/>
        </authorList>
    </citation>
    <scope>NUCLEOTIDE SEQUENCE [LARGE SCALE GENOMIC DNA]</scope>
    <source>
        <strain evidence="1 2">DSM 18101</strain>
    </source>
</reference>
<name>A0A4Q7YTB3_9BACT</name>
<evidence type="ECO:0000313" key="2">
    <source>
        <dbReference type="Proteomes" id="UP000292958"/>
    </source>
</evidence>
<dbReference type="EMBL" id="SHKW01000001">
    <property type="protein sequence ID" value="RZU41042.1"/>
    <property type="molecule type" value="Genomic_DNA"/>
</dbReference>
<keyword evidence="2" id="KW-1185">Reference proteome</keyword>